<accession>A0ABP9PAS6</accession>
<dbReference type="SMART" id="SM01008">
    <property type="entry name" value="Ald_Xan_dh_C"/>
    <property type="match status" value="1"/>
</dbReference>
<dbReference type="Gene3D" id="3.30.365.10">
    <property type="entry name" value="Aldehyde oxidase/xanthine dehydrogenase, molybdopterin binding domain"/>
    <property type="match status" value="4"/>
</dbReference>
<dbReference type="PANTHER" id="PTHR11908:SF157">
    <property type="entry name" value="XANTHINE DEHYDROGENASE SUBUNIT D-RELATED"/>
    <property type="match status" value="1"/>
</dbReference>
<comment type="caution">
    <text evidence="2">The sequence shown here is derived from an EMBL/GenBank/DDBJ whole genome shotgun (WGS) entry which is preliminary data.</text>
</comment>
<dbReference type="SUPFAM" id="SSF54665">
    <property type="entry name" value="CO dehydrogenase molybdoprotein N-domain-like"/>
    <property type="match status" value="1"/>
</dbReference>
<dbReference type="Pfam" id="PF01315">
    <property type="entry name" value="Ald_Xan_dh_C"/>
    <property type="match status" value="1"/>
</dbReference>
<dbReference type="Pfam" id="PF02738">
    <property type="entry name" value="MoCoBD_1"/>
    <property type="match status" value="1"/>
</dbReference>
<dbReference type="RefSeq" id="WP_345454979.1">
    <property type="nucleotide sequence ID" value="NZ_BAABKG010000001.1"/>
</dbReference>
<sequence>MSARRWVGQPVPQTDIDAKLAGATRYIADLTVPRMLHAVIVRSPISHGVIRHVDTSRARQVPGVHAVLSAADLPDRRFGPYGEDWEVLASGKVRYRGDEVAAVAAESVAAAREAAALVTLDLDELPAVLDAHHATEPDAAQIWEHRPGNVANAFEIARGDLDAGWAQADLVLEDTFTTNRIYHAYLEPVGVMAEHHDNGSFTLTVPTHIPYKARLTYARALGVRPQQIRIVVPPVGGSFGAKYEMLEPLVAAVLARASRRPVRLVYDREEDASIARPRPPFWFRHRIGLRDDGRFVARETRVIGTAGARLFWSPSVLATAIHRVDSLYHFHAMAGSGHLAYTNEPPTTAMRGFGNAESLFGVEQLIDEAAERLDLDPVEIRRRNIVREGETTLHGWHISSSQLPACLDRVAELSGVRERRGAGEGAGERGTTGLRRGVGLAVAHHVSGYRPILADYDGSAAIIRAGGDGRVTLFVGEPDIGQGQATVFAQIVAEGLGCRPEDVALHGVDSALSPDAVGTLASRATTLAGNAVEAAAADARAKLDRFLEADQGEPIDAGPDGFAEELRRYAVGHCGLPLLGEGVHRPPTQMPNAEKYGNPSSAYPFAAHVAEVEVDTATGQVRVVGYWAVHDSGTIINPSTARGQVLGAIAQGLGWALMEDVTLDAGAVTNPNFLDYRIPGAGDLPDGVVVEFVEGEEPNGPHGAKSLAEAAINPVTAAIANAIHDATGVRCRDLPMAPERLWGLLQQAPAPRDREEVTV</sequence>
<dbReference type="InterPro" id="IPR008274">
    <property type="entry name" value="AldOxase/xan_DH_MoCoBD1"/>
</dbReference>
<organism evidence="2 3">
    <name type="scientific">Nocardioides marinquilinus</name>
    <dbReference type="NCBI Taxonomy" id="1210400"/>
    <lineage>
        <taxon>Bacteria</taxon>
        <taxon>Bacillati</taxon>
        <taxon>Actinomycetota</taxon>
        <taxon>Actinomycetes</taxon>
        <taxon>Propionibacteriales</taxon>
        <taxon>Nocardioidaceae</taxon>
        <taxon>Nocardioides</taxon>
    </lineage>
</organism>
<keyword evidence="3" id="KW-1185">Reference proteome</keyword>
<name>A0ABP9PAS6_9ACTN</name>
<dbReference type="PANTHER" id="PTHR11908">
    <property type="entry name" value="XANTHINE DEHYDROGENASE"/>
    <property type="match status" value="1"/>
</dbReference>
<protein>
    <submittedName>
        <fullName evidence="2">Xanthine dehydrogenase family protein molybdopterin-binding subunit</fullName>
    </submittedName>
</protein>
<feature type="domain" description="Aldehyde oxidase/xanthine dehydrogenase a/b hammerhead" evidence="1">
    <location>
        <begin position="21"/>
        <end position="126"/>
    </location>
</feature>
<dbReference type="InterPro" id="IPR016208">
    <property type="entry name" value="Ald_Oxase/xanthine_DH-like"/>
</dbReference>
<evidence type="ECO:0000313" key="2">
    <source>
        <dbReference type="EMBL" id="GAA5143537.1"/>
    </source>
</evidence>
<reference evidence="3" key="1">
    <citation type="journal article" date="2019" name="Int. J. Syst. Evol. Microbiol.">
        <title>The Global Catalogue of Microorganisms (GCM) 10K type strain sequencing project: providing services to taxonomists for standard genome sequencing and annotation.</title>
        <authorList>
            <consortium name="The Broad Institute Genomics Platform"/>
            <consortium name="The Broad Institute Genome Sequencing Center for Infectious Disease"/>
            <person name="Wu L."/>
            <person name="Ma J."/>
        </authorList>
    </citation>
    <scope>NUCLEOTIDE SEQUENCE [LARGE SCALE GENOMIC DNA]</scope>
    <source>
        <strain evidence="3">JCM 18459</strain>
    </source>
</reference>
<dbReference type="Gene3D" id="3.90.1170.50">
    <property type="entry name" value="Aldehyde oxidase/xanthine dehydrogenase, a/b hammerhead"/>
    <property type="match status" value="1"/>
</dbReference>
<evidence type="ECO:0000313" key="3">
    <source>
        <dbReference type="Proteomes" id="UP001500221"/>
    </source>
</evidence>
<dbReference type="EMBL" id="BAABKG010000001">
    <property type="protein sequence ID" value="GAA5143537.1"/>
    <property type="molecule type" value="Genomic_DNA"/>
</dbReference>
<dbReference type="SUPFAM" id="SSF56003">
    <property type="entry name" value="Molybdenum cofactor-binding domain"/>
    <property type="match status" value="1"/>
</dbReference>
<dbReference type="Proteomes" id="UP001500221">
    <property type="component" value="Unassembled WGS sequence"/>
</dbReference>
<gene>
    <name evidence="2" type="ORF">GCM10023340_09130</name>
</gene>
<dbReference type="InterPro" id="IPR037165">
    <property type="entry name" value="AldOxase/xan_DH_Mopterin-bd_sf"/>
</dbReference>
<dbReference type="InterPro" id="IPR036856">
    <property type="entry name" value="Ald_Oxase/Xan_DH_a/b_sf"/>
</dbReference>
<proteinExistence type="predicted"/>
<dbReference type="InterPro" id="IPR046867">
    <property type="entry name" value="AldOxase/xan_DH_MoCoBD2"/>
</dbReference>
<dbReference type="Pfam" id="PF20256">
    <property type="entry name" value="MoCoBD_2"/>
    <property type="match status" value="1"/>
</dbReference>
<dbReference type="InterPro" id="IPR000674">
    <property type="entry name" value="Ald_Oxase/Xan_DH_a/b"/>
</dbReference>
<evidence type="ECO:0000259" key="1">
    <source>
        <dbReference type="SMART" id="SM01008"/>
    </source>
</evidence>